<dbReference type="PIRSF" id="PIRSF000303">
    <property type="entry name" value="Glutathion_perox"/>
    <property type="match status" value="1"/>
</dbReference>
<comment type="caution">
    <text evidence="6">The sequence shown here is derived from an EMBL/GenBank/DDBJ whole genome shotgun (WGS) entry which is preliminary data.</text>
</comment>
<gene>
    <name evidence="6" type="ORF">RM573_16470</name>
</gene>
<dbReference type="InterPro" id="IPR000889">
    <property type="entry name" value="Glutathione_peroxidase"/>
</dbReference>
<dbReference type="InterPro" id="IPR029759">
    <property type="entry name" value="GPX_AS"/>
</dbReference>
<dbReference type="PROSITE" id="PS51352">
    <property type="entry name" value="THIOREDOXIN_2"/>
    <property type="match status" value="1"/>
</dbReference>
<dbReference type="Gene3D" id="3.40.30.10">
    <property type="entry name" value="Glutaredoxin"/>
    <property type="match status" value="1"/>
</dbReference>
<organism evidence="6 7">
    <name type="scientific">Thalassotalea castellviae</name>
    <dbReference type="NCBI Taxonomy" id="3075612"/>
    <lineage>
        <taxon>Bacteria</taxon>
        <taxon>Pseudomonadati</taxon>
        <taxon>Pseudomonadota</taxon>
        <taxon>Gammaproteobacteria</taxon>
        <taxon>Alteromonadales</taxon>
        <taxon>Colwelliaceae</taxon>
        <taxon>Thalassotalea</taxon>
    </lineage>
</organism>
<dbReference type="PANTHER" id="PTHR11592:SF78">
    <property type="entry name" value="GLUTATHIONE PEROXIDASE"/>
    <property type="match status" value="1"/>
</dbReference>
<dbReference type="CDD" id="cd00340">
    <property type="entry name" value="GSH_Peroxidase"/>
    <property type="match status" value="1"/>
</dbReference>
<dbReference type="SUPFAM" id="SSF52833">
    <property type="entry name" value="Thioredoxin-like"/>
    <property type="match status" value="1"/>
</dbReference>
<dbReference type="EMBL" id="JAVRIF010000012">
    <property type="protein sequence ID" value="MDT0605199.1"/>
    <property type="molecule type" value="Genomic_DNA"/>
</dbReference>
<dbReference type="PRINTS" id="PR01011">
    <property type="entry name" value="GLUTPROXDASE"/>
</dbReference>
<dbReference type="PANTHER" id="PTHR11592">
    <property type="entry name" value="GLUTATHIONE PEROXIDASE"/>
    <property type="match status" value="1"/>
</dbReference>
<sequence>MITELNKQNFYQFSAKDHTGKDISMEQFKDQVVLIVNTASACGFTPQYEGLQKLYTDYKDRGLAVLAFPCNQFKQQEKGSDAEIKNFCDLNFNISFNLFSKIAVNGEQAHPLFNYLKQAAPGILGSTGIKWNFTKFLVNKNGEVNKRFAPMTKPESLVADIETLL</sequence>
<evidence type="ECO:0000256" key="3">
    <source>
        <dbReference type="ARBA" id="ARBA00023002"/>
    </source>
</evidence>
<protein>
    <recommendedName>
        <fullName evidence="4">Glutathione peroxidase</fullName>
    </recommendedName>
</protein>
<evidence type="ECO:0000259" key="5">
    <source>
        <dbReference type="PROSITE" id="PS51352"/>
    </source>
</evidence>
<dbReference type="PROSITE" id="PS51355">
    <property type="entry name" value="GLUTATHIONE_PEROXID_3"/>
    <property type="match status" value="1"/>
</dbReference>
<dbReference type="InterPro" id="IPR036249">
    <property type="entry name" value="Thioredoxin-like_sf"/>
</dbReference>
<dbReference type="RefSeq" id="WP_311584574.1">
    <property type="nucleotide sequence ID" value="NZ_JAVRIF010000012.1"/>
</dbReference>
<dbReference type="GO" id="GO:0004601">
    <property type="term" value="F:peroxidase activity"/>
    <property type="evidence" value="ECO:0007669"/>
    <property type="project" value="UniProtKB-KW"/>
</dbReference>
<dbReference type="PROSITE" id="PS00460">
    <property type="entry name" value="GLUTATHIONE_PEROXID_1"/>
    <property type="match status" value="1"/>
</dbReference>
<keyword evidence="2 4" id="KW-0575">Peroxidase</keyword>
<evidence type="ECO:0000256" key="2">
    <source>
        <dbReference type="ARBA" id="ARBA00022559"/>
    </source>
</evidence>
<evidence type="ECO:0000256" key="4">
    <source>
        <dbReference type="RuleBase" id="RU000499"/>
    </source>
</evidence>
<evidence type="ECO:0000313" key="6">
    <source>
        <dbReference type="EMBL" id="MDT0605199.1"/>
    </source>
</evidence>
<keyword evidence="7" id="KW-1185">Reference proteome</keyword>
<keyword evidence="3 4" id="KW-0560">Oxidoreductase</keyword>
<proteinExistence type="inferred from homology"/>
<evidence type="ECO:0000256" key="1">
    <source>
        <dbReference type="ARBA" id="ARBA00006926"/>
    </source>
</evidence>
<dbReference type="Proteomes" id="UP001266357">
    <property type="component" value="Unassembled WGS sequence"/>
</dbReference>
<dbReference type="InterPro" id="IPR029760">
    <property type="entry name" value="GPX_CS"/>
</dbReference>
<dbReference type="InterPro" id="IPR013766">
    <property type="entry name" value="Thioredoxin_domain"/>
</dbReference>
<reference evidence="6 7" key="1">
    <citation type="submission" date="2023-09" db="EMBL/GenBank/DDBJ databases">
        <authorList>
            <person name="Rey-Velasco X."/>
        </authorList>
    </citation>
    <scope>NUCLEOTIDE SEQUENCE [LARGE SCALE GENOMIC DNA]</scope>
    <source>
        <strain evidence="6 7">W431</strain>
    </source>
</reference>
<comment type="similarity">
    <text evidence="1 4">Belongs to the glutathione peroxidase family.</text>
</comment>
<feature type="domain" description="Thioredoxin" evidence="5">
    <location>
        <begin position="4"/>
        <end position="165"/>
    </location>
</feature>
<accession>A0ABU3A4U8</accession>
<dbReference type="PROSITE" id="PS00763">
    <property type="entry name" value="GLUTATHIONE_PEROXID_2"/>
    <property type="match status" value="1"/>
</dbReference>
<dbReference type="Pfam" id="PF00255">
    <property type="entry name" value="GSHPx"/>
    <property type="match status" value="1"/>
</dbReference>
<name>A0ABU3A4U8_9GAMM</name>
<evidence type="ECO:0000313" key="7">
    <source>
        <dbReference type="Proteomes" id="UP001266357"/>
    </source>
</evidence>